<sequence length="133" mass="15136">MGRPRTHTQHESILQNVGATPLDSLCYVALTSRCHLPIKVDQNSPTALFACKGLSSKMLTYCLLLELNISRFSSHLKEVSEQYSQTVQTNKTFPFARKRNPVYSIKGRGGIFSEVCRFFKRLHCSCLFLKTDF</sequence>
<name>A0A9D4ATL3_9SAUR</name>
<protein>
    <submittedName>
        <fullName evidence="1">Uncharacterized protein</fullName>
    </submittedName>
</protein>
<proteinExistence type="predicted"/>
<evidence type="ECO:0000313" key="1">
    <source>
        <dbReference type="EMBL" id="KAH1175782.1"/>
    </source>
</evidence>
<dbReference type="Proteomes" id="UP000827986">
    <property type="component" value="Unassembled WGS sequence"/>
</dbReference>
<dbReference type="EMBL" id="JAHDVG010000476">
    <property type="protein sequence ID" value="KAH1175782.1"/>
    <property type="molecule type" value="Genomic_DNA"/>
</dbReference>
<dbReference type="AlphaFoldDB" id="A0A9D4ATL3"/>
<evidence type="ECO:0000313" key="2">
    <source>
        <dbReference type="Proteomes" id="UP000827986"/>
    </source>
</evidence>
<accession>A0A9D4ATL3</accession>
<gene>
    <name evidence="1" type="ORF">KIL84_022307</name>
</gene>
<reference evidence="1" key="1">
    <citation type="submission" date="2021-09" db="EMBL/GenBank/DDBJ databases">
        <title>The genome of Mauremys mutica provides insights into the evolution of semi-aquatic lifestyle.</title>
        <authorList>
            <person name="Gong S."/>
            <person name="Gao Y."/>
        </authorList>
    </citation>
    <scope>NUCLEOTIDE SEQUENCE</scope>
    <source>
        <strain evidence="1">MM-2020</strain>
        <tissue evidence="1">Muscle</tissue>
    </source>
</reference>
<keyword evidence="2" id="KW-1185">Reference proteome</keyword>
<organism evidence="1 2">
    <name type="scientific">Mauremys mutica</name>
    <name type="common">yellowpond turtle</name>
    <dbReference type="NCBI Taxonomy" id="74926"/>
    <lineage>
        <taxon>Eukaryota</taxon>
        <taxon>Metazoa</taxon>
        <taxon>Chordata</taxon>
        <taxon>Craniata</taxon>
        <taxon>Vertebrata</taxon>
        <taxon>Euteleostomi</taxon>
        <taxon>Archelosauria</taxon>
        <taxon>Testudinata</taxon>
        <taxon>Testudines</taxon>
        <taxon>Cryptodira</taxon>
        <taxon>Durocryptodira</taxon>
        <taxon>Testudinoidea</taxon>
        <taxon>Geoemydidae</taxon>
        <taxon>Geoemydinae</taxon>
        <taxon>Mauremys</taxon>
    </lineage>
</organism>
<comment type="caution">
    <text evidence="1">The sequence shown here is derived from an EMBL/GenBank/DDBJ whole genome shotgun (WGS) entry which is preliminary data.</text>
</comment>